<keyword evidence="1" id="KW-0472">Membrane</keyword>
<dbReference type="EMBL" id="UINC01207821">
    <property type="protein sequence ID" value="SVE30081.1"/>
    <property type="molecule type" value="Genomic_DNA"/>
</dbReference>
<keyword evidence="1" id="KW-0812">Transmembrane</keyword>
<gene>
    <name evidence="2" type="ORF">METZ01_LOCUS482935</name>
</gene>
<feature type="transmembrane region" description="Helical" evidence="1">
    <location>
        <begin position="6"/>
        <end position="31"/>
    </location>
</feature>
<evidence type="ECO:0000256" key="1">
    <source>
        <dbReference type="SAM" id="Phobius"/>
    </source>
</evidence>
<organism evidence="2">
    <name type="scientific">marine metagenome</name>
    <dbReference type="NCBI Taxonomy" id="408172"/>
    <lineage>
        <taxon>unclassified sequences</taxon>
        <taxon>metagenomes</taxon>
        <taxon>ecological metagenomes</taxon>
    </lineage>
</organism>
<dbReference type="AlphaFoldDB" id="A0A383CD39"/>
<accession>A0A383CD39</accession>
<sequence length="60" mass="6890">MAEEKLISSLVLISFIALWFIVLFMFGLLVYQTTSHQGQIDELIKNNAKITSLWMEKNDG</sequence>
<protein>
    <submittedName>
        <fullName evidence="2">Uncharacterized protein</fullName>
    </submittedName>
</protein>
<reference evidence="2" key="1">
    <citation type="submission" date="2018-05" db="EMBL/GenBank/DDBJ databases">
        <authorList>
            <person name="Lanie J.A."/>
            <person name="Ng W.-L."/>
            <person name="Kazmierczak K.M."/>
            <person name="Andrzejewski T.M."/>
            <person name="Davidsen T.M."/>
            <person name="Wayne K.J."/>
            <person name="Tettelin H."/>
            <person name="Glass J.I."/>
            <person name="Rusch D."/>
            <person name="Podicherti R."/>
            <person name="Tsui H.-C.T."/>
            <person name="Winkler M.E."/>
        </authorList>
    </citation>
    <scope>NUCLEOTIDE SEQUENCE</scope>
</reference>
<evidence type="ECO:0000313" key="2">
    <source>
        <dbReference type="EMBL" id="SVE30081.1"/>
    </source>
</evidence>
<name>A0A383CD39_9ZZZZ</name>
<proteinExistence type="predicted"/>
<keyword evidence="1" id="KW-1133">Transmembrane helix</keyword>